<dbReference type="Pfam" id="PF00098">
    <property type="entry name" value="zf-CCHC"/>
    <property type="match status" value="1"/>
</dbReference>
<evidence type="ECO:0000256" key="2">
    <source>
        <dbReference type="SAM" id="Coils"/>
    </source>
</evidence>
<proteinExistence type="predicted"/>
<dbReference type="Proteomes" id="UP000031668">
    <property type="component" value="Unassembled WGS sequence"/>
</dbReference>
<sequence>MIKNKLHSSIPTNIRDHFILNDHLSVDEIVKNAQKLIDKHSQETLAGIKSKDQEYEDRIRELEREVSSLKLSKTTYRNSKRERCTKCGCFSHDTQDCNGNVTCYTCKRRGHISRICPMNRETYRRGRRTVGGCSDIDPMTAKVRDEVGSEYLALVDTGSPRSLIKYNTNKSLYYTFDNCSKLFTVCGESFDVIGFETLSVLMSGKELKWKFLVVKNLTVDAILGRDFLFHHDITIELTNRKCKLLTAVSAVEYTKSMDVELQEALDEYQHIFSNSQWDLGRTNLIKHKIDTGASKPLTSP</sequence>
<feature type="coiled-coil region" evidence="2">
    <location>
        <begin position="45"/>
        <end position="79"/>
    </location>
</feature>
<dbReference type="PROSITE" id="PS50158">
    <property type="entry name" value="ZF_CCHC"/>
    <property type="match status" value="1"/>
</dbReference>
<evidence type="ECO:0000313" key="4">
    <source>
        <dbReference type="EMBL" id="KII67986.1"/>
    </source>
</evidence>
<keyword evidence="1" id="KW-0862">Zinc</keyword>
<dbReference type="InterPro" id="IPR001878">
    <property type="entry name" value="Znf_CCHC"/>
</dbReference>
<protein>
    <recommendedName>
        <fullName evidence="3">CCHC-type domain-containing protein</fullName>
    </recommendedName>
</protein>
<feature type="domain" description="CCHC-type" evidence="3">
    <location>
        <begin position="103"/>
        <end position="117"/>
    </location>
</feature>
<evidence type="ECO:0000259" key="3">
    <source>
        <dbReference type="PROSITE" id="PS50158"/>
    </source>
</evidence>
<dbReference type="SMART" id="SM00343">
    <property type="entry name" value="ZnF_C2HC"/>
    <property type="match status" value="1"/>
</dbReference>
<dbReference type="Gene3D" id="2.40.70.10">
    <property type="entry name" value="Acid Proteases"/>
    <property type="match status" value="1"/>
</dbReference>
<gene>
    <name evidence="4" type="ORF">RF11_01987</name>
</gene>
<accession>A0A0C2ML91</accession>
<keyword evidence="1" id="KW-0479">Metal-binding</keyword>
<evidence type="ECO:0000313" key="5">
    <source>
        <dbReference type="Proteomes" id="UP000031668"/>
    </source>
</evidence>
<dbReference type="SUPFAM" id="SSF57756">
    <property type="entry name" value="Retrovirus zinc finger-like domains"/>
    <property type="match status" value="1"/>
</dbReference>
<dbReference type="GO" id="GO:0003676">
    <property type="term" value="F:nucleic acid binding"/>
    <property type="evidence" value="ECO:0007669"/>
    <property type="project" value="InterPro"/>
</dbReference>
<name>A0A0C2ML91_THEKT</name>
<dbReference type="AlphaFoldDB" id="A0A0C2ML91"/>
<keyword evidence="2" id="KW-0175">Coiled coil</keyword>
<keyword evidence="5" id="KW-1185">Reference proteome</keyword>
<dbReference type="EMBL" id="JWZT01002990">
    <property type="protein sequence ID" value="KII67986.1"/>
    <property type="molecule type" value="Genomic_DNA"/>
</dbReference>
<dbReference type="GO" id="GO:0008270">
    <property type="term" value="F:zinc ion binding"/>
    <property type="evidence" value="ECO:0007669"/>
    <property type="project" value="UniProtKB-KW"/>
</dbReference>
<dbReference type="InterPro" id="IPR036875">
    <property type="entry name" value="Znf_CCHC_sf"/>
</dbReference>
<dbReference type="Gene3D" id="4.10.60.10">
    <property type="entry name" value="Zinc finger, CCHC-type"/>
    <property type="match status" value="1"/>
</dbReference>
<dbReference type="InterPro" id="IPR021109">
    <property type="entry name" value="Peptidase_aspartic_dom_sf"/>
</dbReference>
<evidence type="ECO:0000256" key="1">
    <source>
        <dbReference type="PROSITE-ProRule" id="PRU00047"/>
    </source>
</evidence>
<keyword evidence="1" id="KW-0863">Zinc-finger</keyword>
<dbReference type="CDD" id="cd00303">
    <property type="entry name" value="retropepsin_like"/>
    <property type="match status" value="1"/>
</dbReference>
<dbReference type="SUPFAM" id="SSF50630">
    <property type="entry name" value="Acid proteases"/>
    <property type="match status" value="1"/>
</dbReference>
<organism evidence="4 5">
    <name type="scientific">Thelohanellus kitauei</name>
    <name type="common">Myxosporean</name>
    <dbReference type="NCBI Taxonomy" id="669202"/>
    <lineage>
        <taxon>Eukaryota</taxon>
        <taxon>Metazoa</taxon>
        <taxon>Cnidaria</taxon>
        <taxon>Myxozoa</taxon>
        <taxon>Myxosporea</taxon>
        <taxon>Bivalvulida</taxon>
        <taxon>Platysporina</taxon>
        <taxon>Myxobolidae</taxon>
        <taxon>Thelohanellus</taxon>
    </lineage>
</organism>
<dbReference type="OrthoDB" id="6156608at2759"/>
<comment type="caution">
    <text evidence="4">The sequence shown here is derived from an EMBL/GenBank/DDBJ whole genome shotgun (WGS) entry which is preliminary data.</text>
</comment>
<reference evidence="4 5" key="1">
    <citation type="journal article" date="2014" name="Genome Biol. Evol.">
        <title>The genome of the myxosporean Thelohanellus kitauei shows adaptations to nutrient acquisition within its fish host.</title>
        <authorList>
            <person name="Yang Y."/>
            <person name="Xiong J."/>
            <person name="Zhou Z."/>
            <person name="Huo F."/>
            <person name="Miao W."/>
            <person name="Ran C."/>
            <person name="Liu Y."/>
            <person name="Zhang J."/>
            <person name="Feng J."/>
            <person name="Wang M."/>
            <person name="Wang M."/>
            <person name="Wang L."/>
            <person name="Yao B."/>
        </authorList>
    </citation>
    <scope>NUCLEOTIDE SEQUENCE [LARGE SCALE GENOMIC DNA]</scope>
    <source>
        <strain evidence="4">Wuqing</strain>
    </source>
</reference>